<accession>A0A453AMN2</accession>
<protein>
    <submittedName>
        <fullName evidence="1">Uncharacterized protein</fullName>
    </submittedName>
</protein>
<dbReference type="Gramene" id="AET2Gv20196800.2">
    <property type="protein sequence ID" value="AET2Gv20196800.2"/>
    <property type="gene ID" value="AET2Gv20196800"/>
</dbReference>
<keyword evidence="2" id="KW-1185">Reference proteome</keyword>
<organism evidence="1 2">
    <name type="scientific">Aegilops tauschii subsp. strangulata</name>
    <name type="common">Goatgrass</name>
    <dbReference type="NCBI Taxonomy" id="200361"/>
    <lineage>
        <taxon>Eukaryota</taxon>
        <taxon>Viridiplantae</taxon>
        <taxon>Streptophyta</taxon>
        <taxon>Embryophyta</taxon>
        <taxon>Tracheophyta</taxon>
        <taxon>Spermatophyta</taxon>
        <taxon>Magnoliopsida</taxon>
        <taxon>Liliopsida</taxon>
        <taxon>Poales</taxon>
        <taxon>Poaceae</taxon>
        <taxon>BOP clade</taxon>
        <taxon>Pooideae</taxon>
        <taxon>Triticodae</taxon>
        <taxon>Triticeae</taxon>
        <taxon>Triticinae</taxon>
        <taxon>Aegilops</taxon>
    </lineage>
</organism>
<dbReference type="EnsemblPlants" id="AET2Gv20196800.2">
    <property type="protein sequence ID" value="AET2Gv20196800.2"/>
    <property type="gene ID" value="AET2Gv20196800"/>
</dbReference>
<dbReference type="Proteomes" id="UP000015105">
    <property type="component" value="Chromosome 2D"/>
</dbReference>
<evidence type="ECO:0000313" key="2">
    <source>
        <dbReference type="Proteomes" id="UP000015105"/>
    </source>
</evidence>
<sequence>WCLLTLQPCCWNSAGGAGVEPGGRRQAADGRVSEPLLPHIVRSPAGAQQALGNMKKKLAREIIEHYHVYCRLYCSCVPGF</sequence>
<reference evidence="2" key="2">
    <citation type="journal article" date="2017" name="Nat. Plants">
        <title>The Aegilops tauschii genome reveals multiple impacts of transposons.</title>
        <authorList>
            <person name="Zhao G."/>
            <person name="Zou C."/>
            <person name="Li K."/>
            <person name="Wang K."/>
            <person name="Li T."/>
            <person name="Gao L."/>
            <person name="Zhang X."/>
            <person name="Wang H."/>
            <person name="Yang Z."/>
            <person name="Liu X."/>
            <person name="Jiang W."/>
            <person name="Mao L."/>
            <person name="Kong X."/>
            <person name="Jiao Y."/>
            <person name="Jia J."/>
        </authorList>
    </citation>
    <scope>NUCLEOTIDE SEQUENCE [LARGE SCALE GENOMIC DNA]</scope>
    <source>
        <strain evidence="2">cv. AL8/78</strain>
    </source>
</reference>
<reference evidence="1" key="5">
    <citation type="journal article" date="2021" name="G3 (Bethesda)">
        <title>Aegilops tauschii genome assembly Aet v5.0 features greater sequence contiguity and improved annotation.</title>
        <authorList>
            <person name="Wang L."/>
            <person name="Zhu T."/>
            <person name="Rodriguez J.C."/>
            <person name="Deal K.R."/>
            <person name="Dubcovsky J."/>
            <person name="McGuire P.E."/>
            <person name="Lux T."/>
            <person name="Spannagl M."/>
            <person name="Mayer K.F.X."/>
            <person name="Baldrich P."/>
            <person name="Meyers B.C."/>
            <person name="Huo N."/>
            <person name="Gu Y.Q."/>
            <person name="Zhou H."/>
            <person name="Devos K.M."/>
            <person name="Bennetzen J.L."/>
            <person name="Unver T."/>
            <person name="Budak H."/>
            <person name="Gulick P.J."/>
            <person name="Galiba G."/>
            <person name="Kalapos B."/>
            <person name="Nelson D.R."/>
            <person name="Li P."/>
            <person name="You F.M."/>
            <person name="Luo M.C."/>
            <person name="Dvorak J."/>
        </authorList>
    </citation>
    <scope>NUCLEOTIDE SEQUENCE [LARGE SCALE GENOMIC DNA]</scope>
    <source>
        <strain evidence="1">cv. AL8/78</strain>
    </source>
</reference>
<reference evidence="1" key="4">
    <citation type="submission" date="2019-03" db="UniProtKB">
        <authorList>
            <consortium name="EnsemblPlants"/>
        </authorList>
    </citation>
    <scope>IDENTIFICATION</scope>
</reference>
<reference evidence="2" key="1">
    <citation type="journal article" date="2014" name="Science">
        <title>Ancient hybridizations among the ancestral genomes of bread wheat.</title>
        <authorList>
            <consortium name="International Wheat Genome Sequencing Consortium,"/>
            <person name="Marcussen T."/>
            <person name="Sandve S.R."/>
            <person name="Heier L."/>
            <person name="Spannagl M."/>
            <person name="Pfeifer M."/>
            <person name="Jakobsen K.S."/>
            <person name="Wulff B.B."/>
            <person name="Steuernagel B."/>
            <person name="Mayer K.F."/>
            <person name="Olsen O.A."/>
        </authorList>
    </citation>
    <scope>NUCLEOTIDE SEQUENCE [LARGE SCALE GENOMIC DNA]</scope>
    <source>
        <strain evidence="2">cv. AL8/78</strain>
    </source>
</reference>
<dbReference type="AlphaFoldDB" id="A0A453AMN2"/>
<proteinExistence type="predicted"/>
<evidence type="ECO:0000313" key="1">
    <source>
        <dbReference type="EnsemblPlants" id="AET2Gv20196800.2"/>
    </source>
</evidence>
<reference evidence="1" key="3">
    <citation type="journal article" date="2017" name="Nature">
        <title>Genome sequence of the progenitor of the wheat D genome Aegilops tauschii.</title>
        <authorList>
            <person name="Luo M.C."/>
            <person name="Gu Y.Q."/>
            <person name="Puiu D."/>
            <person name="Wang H."/>
            <person name="Twardziok S.O."/>
            <person name="Deal K.R."/>
            <person name="Huo N."/>
            <person name="Zhu T."/>
            <person name="Wang L."/>
            <person name="Wang Y."/>
            <person name="McGuire P.E."/>
            <person name="Liu S."/>
            <person name="Long H."/>
            <person name="Ramasamy R.K."/>
            <person name="Rodriguez J.C."/>
            <person name="Van S.L."/>
            <person name="Yuan L."/>
            <person name="Wang Z."/>
            <person name="Xia Z."/>
            <person name="Xiao L."/>
            <person name="Anderson O.D."/>
            <person name="Ouyang S."/>
            <person name="Liang Y."/>
            <person name="Zimin A.V."/>
            <person name="Pertea G."/>
            <person name="Qi P."/>
            <person name="Bennetzen J.L."/>
            <person name="Dai X."/>
            <person name="Dawson M.W."/>
            <person name="Muller H.G."/>
            <person name="Kugler K."/>
            <person name="Rivarola-Duarte L."/>
            <person name="Spannagl M."/>
            <person name="Mayer K.F.X."/>
            <person name="Lu F.H."/>
            <person name="Bevan M.W."/>
            <person name="Leroy P."/>
            <person name="Li P."/>
            <person name="You F.M."/>
            <person name="Sun Q."/>
            <person name="Liu Z."/>
            <person name="Lyons E."/>
            <person name="Wicker T."/>
            <person name="Salzberg S.L."/>
            <person name="Devos K.M."/>
            <person name="Dvorak J."/>
        </authorList>
    </citation>
    <scope>NUCLEOTIDE SEQUENCE [LARGE SCALE GENOMIC DNA]</scope>
    <source>
        <strain evidence="1">cv. AL8/78</strain>
    </source>
</reference>
<name>A0A453AMN2_AEGTS</name>